<sequence length="34" mass="3870">MEVNILAFIATVLFILVPTTFLLRIYVKNVSQSD</sequence>
<gene>
    <name evidence="9" type="ORF">B456_011G209300</name>
</gene>
<dbReference type="GO" id="GO:0019684">
    <property type="term" value="P:photosynthesis, light reaction"/>
    <property type="evidence" value="ECO:0007669"/>
    <property type="project" value="InterPro"/>
</dbReference>
<evidence type="ECO:0000256" key="4">
    <source>
        <dbReference type="ARBA" id="ARBA00022692"/>
    </source>
</evidence>
<dbReference type="SUPFAM" id="SSF161033">
    <property type="entry name" value="Photosystem II reaction center protein M, PsbM"/>
    <property type="match status" value="1"/>
</dbReference>
<dbReference type="InterPro" id="IPR007826">
    <property type="entry name" value="PSII_PsbM"/>
</dbReference>
<evidence type="ECO:0000313" key="10">
    <source>
        <dbReference type="Proteomes" id="UP000032304"/>
    </source>
</evidence>
<evidence type="ECO:0000256" key="8">
    <source>
        <dbReference type="SAM" id="Phobius"/>
    </source>
</evidence>
<organism evidence="9 10">
    <name type="scientific">Gossypium raimondii</name>
    <name type="common">Peruvian cotton</name>
    <name type="synonym">Gossypium klotzschianum subsp. raimondii</name>
    <dbReference type="NCBI Taxonomy" id="29730"/>
    <lineage>
        <taxon>Eukaryota</taxon>
        <taxon>Viridiplantae</taxon>
        <taxon>Streptophyta</taxon>
        <taxon>Embryophyta</taxon>
        <taxon>Tracheophyta</taxon>
        <taxon>Spermatophyta</taxon>
        <taxon>Magnoliopsida</taxon>
        <taxon>eudicotyledons</taxon>
        <taxon>Gunneridae</taxon>
        <taxon>Pentapetalae</taxon>
        <taxon>rosids</taxon>
        <taxon>malvids</taxon>
        <taxon>Malvales</taxon>
        <taxon>Malvaceae</taxon>
        <taxon>Malvoideae</taxon>
        <taxon>Gossypium</taxon>
    </lineage>
</organism>
<keyword evidence="10" id="KW-1185">Reference proteome</keyword>
<dbReference type="Gramene" id="KJB73013">
    <property type="protein sequence ID" value="KJB73013"/>
    <property type="gene ID" value="B456_011G209300"/>
</dbReference>
<dbReference type="PANTHER" id="PTHR35774">
    <property type="entry name" value="PHOTOSYSTEM II REACTION CENTER PROTEIN M"/>
    <property type="match status" value="1"/>
</dbReference>
<reference evidence="9 10" key="1">
    <citation type="journal article" date="2012" name="Nature">
        <title>Repeated polyploidization of Gossypium genomes and the evolution of spinnable cotton fibres.</title>
        <authorList>
            <person name="Paterson A.H."/>
            <person name="Wendel J.F."/>
            <person name="Gundlach H."/>
            <person name="Guo H."/>
            <person name="Jenkins J."/>
            <person name="Jin D."/>
            <person name="Llewellyn D."/>
            <person name="Showmaker K.C."/>
            <person name="Shu S."/>
            <person name="Udall J."/>
            <person name="Yoo M.J."/>
            <person name="Byers R."/>
            <person name="Chen W."/>
            <person name="Doron-Faigenboim A."/>
            <person name="Duke M.V."/>
            <person name="Gong L."/>
            <person name="Grimwood J."/>
            <person name="Grover C."/>
            <person name="Grupp K."/>
            <person name="Hu G."/>
            <person name="Lee T.H."/>
            <person name="Li J."/>
            <person name="Lin L."/>
            <person name="Liu T."/>
            <person name="Marler B.S."/>
            <person name="Page J.T."/>
            <person name="Roberts A.W."/>
            <person name="Romanel E."/>
            <person name="Sanders W.S."/>
            <person name="Szadkowski E."/>
            <person name="Tan X."/>
            <person name="Tang H."/>
            <person name="Xu C."/>
            <person name="Wang J."/>
            <person name="Wang Z."/>
            <person name="Zhang D."/>
            <person name="Zhang L."/>
            <person name="Ashrafi H."/>
            <person name="Bedon F."/>
            <person name="Bowers J.E."/>
            <person name="Brubaker C.L."/>
            <person name="Chee P.W."/>
            <person name="Das S."/>
            <person name="Gingle A.R."/>
            <person name="Haigler C.H."/>
            <person name="Harker D."/>
            <person name="Hoffmann L.V."/>
            <person name="Hovav R."/>
            <person name="Jones D.C."/>
            <person name="Lemke C."/>
            <person name="Mansoor S."/>
            <person name="ur Rahman M."/>
            <person name="Rainville L.N."/>
            <person name="Rambani A."/>
            <person name="Reddy U.K."/>
            <person name="Rong J.K."/>
            <person name="Saranga Y."/>
            <person name="Scheffler B.E."/>
            <person name="Scheffler J.A."/>
            <person name="Stelly D.M."/>
            <person name="Triplett B.A."/>
            <person name="Van Deynze A."/>
            <person name="Vaslin M.F."/>
            <person name="Waghmare V.N."/>
            <person name="Walford S.A."/>
            <person name="Wright R.J."/>
            <person name="Zaki E.A."/>
            <person name="Zhang T."/>
            <person name="Dennis E.S."/>
            <person name="Mayer K.F."/>
            <person name="Peterson D.G."/>
            <person name="Rokhsar D.S."/>
            <person name="Wang X."/>
            <person name="Schmutz J."/>
        </authorList>
    </citation>
    <scope>NUCLEOTIDE SEQUENCE [LARGE SCALE GENOMIC DNA]</scope>
</reference>
<proteinExistence type="inferred from homology"/>
<dbReference type="GO" id="GO:0009523">
    <property type="term" value="C:photosystem II"/>
    <property type="evidence" value="ECO:0007669"/>
    <property type="project" value="UniProtKB-KW"/>
</dbReference>
<evidence type="ECO:0000256" key="1">
    <source>
        <dbReference type="ARBA" id="ARBA00004167"/>
    </source>
</evidence>
<evidence type="ECO:0008006" key="11">
    <source>
        <dbReference type="Google" id="ProtNLM"/>
    </source>
</evidence>
<protein>
    <recommendedName>
        <fullName evidence="11">PSII-M</fullName>
    </recommendedName>
</protein>
<evidence type="ECO:0000256" key="5">
    <source>
        <dbReference type="ARBA" id="ARBA00022989"/>
    </source>
</evidence>
<feature type="transmembrane region" description="Helical" evidence="8">
    <location>
        <begin position="6"/>
        <end position="27"/>
    </location>
</feature>
<dbReference type="Pfam" id="PF05151">
    <property type="entry name" value="PsbM"/>
    <property type="match status" value="1"/>
</dbReference>
<keyword evidence="4 8" id="KW-0812">Transmembrane</keyword>
<keyword evidence="2" id="KW-0674">Reaction center</keyword>
<dbReference type="NCBIfam" id="TIGR03038">
    <property type="entry name" value="PS_II_psbM"/>
    <property type="match status" value="1"/>
</dbReference>
<keyword evidence="7" id="KW-0604">Photosystem II</keyword>
<evidence type="ECO:0000313" key="9">
    <source>
        <dbReference type="EMBL" id="KJB73013.1"/>
    </source>
</evidence>
<comment type="subcellular location">
    <subcellularLocation>
        <location evidence="1">Membrane</location>
        <topology evidence="1">Single-pass membrane protein</topology>
    </subcellularLocation>
</comment>
<evidence type="ECO:0000256" key="6">
    <source>
        <dbReference type="ARBA" id="ARBA00023136"/>
    </source>
</evidence>
<dbReference type="AlphaFoldDB" id="A0A0D2TBH7"/>
<evidence type="ECO:0000256" key="3">
    <source>
        <dbReference type="ARBA" id="ARBA00022531"/>
    </source>
</evidence>
<dbReference type="PANTHER" id="PTHR35774:SF1">
    <property type="entry name" value="PHOTOSYSTEM II REACTION CENTER PROTEIN M"/>
    <property type="match status" value="1"/>
</dbReference>
<dbReference type="Proteomes" id="UP000032304">
    <property type="component" value="Chromosome 11"/>
</dbReference>
<evidence type="ECO:0000256" key="2">
    <source>
        <dbReference type="ARBA" id="ARBA00022469"/>
    </source>
</evidence>
<dbReference type="EMBL" id="CM001750">
    <property type="protein sequence ID" value="KJB73013.1"/>
    <property type="molecule type" value="Genomic_DNA"/>
</dbReference>
<keyword evidence="5 8" id="KW-1133">Transmembrane helix</keyword>
<keyword evidence="3" id="KW-0602">Photosynthesis</keyword>
<dbReference type="GO" id="GO:0005737">
    <property type="term" value="C:cytoplasm"/>
    <property type="evidence" value="ECO:0007669"/>
    <property type="project" value="UniProtKB-ARBA"/>
</dbReference>
<evidence type="ECO:0000256" key="7">
    <source>
        <dbReference type="ARBA" id="ARBA00023276"/>
    </source>
</evidence>
<dbReference type="HAMAP" id="MF_00438">
    <property type="entry name" value="PSII_PsbM"/>
    <property type="match status" value="1"/>
</dbReference>
<dbReference type="STRING" id="29730.A0A0D2TBH7"/>
<dbReference type="InterPro" id="IPR037269">
    <property type="entry name" value="PSII_PsbM_sf"/>
</dbReference>
<name>A0A0D2TBH7_GOSRA</name>
<accession>A0A0D2TBH7</accession>
<keyword evidence="6 8" id="KW-0472">Membrane</keyword>